<dbReference type="CDD" id="cd00305">
    <property type="entry name" value="Cu-Zn_Superoxide_Dismutase"/>
    <property type="match status" value="1"/>
</dbReference>
<accession>A0A814MKQ6</accession>
<dbReference type="EMBL" id="CAJNOJ010000055">
    <property type="protein sequence ID" value="CAF0978598.1"/>
    <property type="molecule type" value="Genomic_DNA"/>
</dbReference>
<sequence>MLILFLTISLVYVHYAQSIMTAVAKIHLDSKDGLTGFFIFAQMNENSPVIIKGNIWNMPPNTVHGLHVHEHPLSNDVLNCTAAGSHFNPYGTSHGSITEDINHRHVGDLGNVTSNSNGHIHIDIKDSIIQLCNATQSITNRTIVLHAMRDDGGKGGFSDSNTTGNAGARLACGTIVLQKAWFKQ</sequence>
<dbReference type="EMBL" id="CAJNOR010001123">
    <property type="protein sequence ID" value="CAF1080005.1"/>
    <property type="molecule type" value="Genomic_DNA"/>
</dbReference>
<dbReference type="PROSITE" id="PS00332">
    <property type="entry name" value="SOD_CU_ZN_2"/>
    <property type="match status" value="1"/>
</dbReference>
<dbReference type="PRINTS" id="PR00068">
    <property type="entry name" value="CUZNDISMTASE"/>
</dbReference>
<reference evidence="5" key="1">
    <citation type="submission" date="2021-02" db="EMBL/GenBank/DDBJ databases">
        <authorList>
            <person name="Nowell W R."/>
        </authorList>
    </citation>
    <scope>NUCLEOTIDE SEQUENCE</scope>
</reference>
<dbReference type="Proteomes" id="UP000663852">
    <property type="component" value="Unassembled WGS sequence"/>
</dbReference>
<keyword evidence="2" id="KW-0732">Signal</keyword>
<organism evidence="5 6">
    <name type="scientific">Adineta ricciae</name>
    <name type="common">Rotifer</name>
    <dbReference type="NCBI Taxonomy" id="249248"/>
    <lineage>
        <taxon>Eukaryota</taxon>
        <taxon>Metazoa</taxon>
        <taxon>Spiralia</taxon>
        <taxon>Gnathifera</taxon>
        <taxon>Rotifera</taxon>
        <taxon>Eurotatoria</taxon>
        <taxon>Bdelloidea</taxon>
        <taxon>Adinetida</taxon>
        <taxon>Adinetidae</taxon>
        <taxon>Adineta</taxon>
    </lineage>
</organism>
<protein>
    <recommendedName>
        <fullName evidence="1">Superoxide dismutase [Cu-Zn]</fullName>
        <ecNumber evidence="1">1.15.1.1</ecNumber>
    </recommendedName>
</protein>
<dbReference type="InterPro" id="IPR024134">
    <property type="entry name" value="SOD_Cu/Zn_/chaperone"/>
</dbReference>
<feature type="chain" id="PRO_5035685567" description="Superoxide dismutase [Cu-Zn]" evidence="2">
    <location>
        <begin position="19"/>
        <end position="184"/>
    </location>
</feature>
<keyword evidence="1" id="KW-0186">Copper</keyword>
<evidence type="ECO:0000313" key="6">
    <source>
        <dbReference type="Proteomes" id="UP000663828"/>
    </source>
</evidence>
<dbReference type="EC" id="1.15.1.1" evidence="1"/>
<dbReference type="PANTHER" id="PTHR10003">
    <property type="entry name" value="SUPEROXIDE DISMUTASE CU-ZN -RELATED"/>
    <property type="match status" value="1"/>
</dbReference>
<keyword evidence="1" id="KW-0479">Metal-binding</keyword>
<dbReference type="InterPro" id="IPR018152">
    <property type="entry name" value="SOD_Cu/Zn_BS"/>
</dbReference>
<gene>
    <name evidence="4" type="ORF">EDS130_LOCUS13749</name>
    <name evidence="5" type="ORF">XAT740_LOCUS17269</name>
</gene>
<evidence type="ECO:0000259" key="3">
    <source>
        <dbReference type="Pfam" id="PF00080"/>
    </source>
</evidence>
<feature type="domain" description="Superoxide dismutase copper/zinc binding" evidence="3">
    <location>
        <begin position="35"/>
        <end position="175"/>
    </location>
</feature>
<dbReference type="Gene3D" id="2.60.40.200">
    <property type="entry name" value="Superoxide dismutase, copper/zinc binding domain"/>
    <property type="match status" value="1"/>
</dbReference>
<dbReference type="InterPro" id="IPR001424">
    <property type="entry name" value="SOD_Cu_Zn_dom"/>
</dbReference>
<keyword evidence="6" id="KW-1185">Reference proteome</keyword>
<dbReference type="Proteomes" id="UP000663828">
    <property type="component" value="Unassembled WGS sequence"/>
</dbReference>
<dbReference type="SUPFAM" id="SSF49329">
    <property type="entry name" value="Cu,Zn superoxide dismutase-like"/>
    <property type="match status" value="1"/>
</dbReference>
<evidence type="ECO:0000256" key="2">
    <source>
        <dbReference type="SAM" id="SignalP"/>
    </source>
</evidence>
<comment type="catalytic activity">
    <reaction evidence="1">
        <text>2 superoxide + 2 H(+) = H2O2 + O2</text>
        <dbReference type="Rhea" id="RHEA:20696"/>
        <dbReference type="ChEBI" id="CHEBI:15378"/>
        <dbReference type="ChEBI" id="CHEBI:15379"/>
        <dbReference type="ChEBI" id="CHEBI:16240"/>
        <dbReference type="ChEBI" id="CHEBI:18421"/>
        <dbReference type="EC" id="1.15.1.1"/>
    </reaction>
</comment>
<dbReference type="InterPro" id="IPR036423">
    <property type="entry name" value="SOD-like_Cu/Zn_dom_sf"/>
</dbReference>
<dbReference type="OrthoDB" id="2015551at2759"/>
<comment type="caution">
    <text evidence="5">The sequence shown here is derived from an EMBL/GenBank/DDBJ whole genome shotgun (WGS) entry which is preliminary data.</text>
</comment>
<keyword evidence="1" id="KW-0560">Oxidoreductase</keyword>
<keyword evidence="1" id="KW-0862">Zinc</keyword>
<evidence type="ECO:0000313" key="5">
    <source>
        <dbReference type="EMBL" id="CAF1080005.1"/>
    </source>
</evidence>
<evidence type="ECO:0000313" key="4">
    <source>
        <dbReference type="EMBL" id="CAF0978598.1"/>
    </source>
</evidence>
<dbReference type="Pfam" id="PF00080">
    <property type="entry name" value="Sod_Cu"/>
    <property type="match status" value="1"/>
</dbReference>
<dbReference type="GO" id="GO:0004784">
    <property type="term" value="F:superoxide dismutase activity"/>
    <property type="evidence" value="ECO:0007669"/>
    <property type="project" value="UniProtKB-EC"/>
</dbReference>
<comment type="function">
    <text evidence="1">Destroys radicals which are normally produced within the cells and which are toxic to biological systems.</text>
</comment>
<comment type="cofactor">
    <cofactor evidence="1">
        <name>Cu cation</name>
        <dbReference type="ChEBI" id="CHEBI:23378"/>
    </cofactor>
    <text evidence="1">Binds 1 copper ion per subunit.</text>
</comment>
<feature type="signal peptide" evidence="2">
    <location>
        <begin position="1"/>
        <end position="18"/>
    </location>
</feature>
<name>A0A814MKQ6_ADIRI</name>
<dbReference type="AlphaFoldDB" id="A0A814MKQ6"/>
<comment type="similarity">
    <text evidence="1">Belongs to the Cu-Zn superoxide dismutase family.</text>
</comment>
<evidence type="ECO:0000256" key="1">
    <source>
        <dbReference type="RuleBase" id="RU000393"/>
    </source>
</evidence>
<comment type="cofactor">
    <cofactor evidence="1">
        <name>Zn(2+)</name>
        <dbReference type="ChEBI" id="CHEBI:29105"/>
    </cofactor>
    <text evidence="1">Binds 1 zinc ion per subunit.</text>
</comment>
<proteinExistence type="inferred from homology"/>
<dbReference type="GO" id="GO:0005507">
    <property type="term" value="F:copper ion binding"/>
    <property type="evidence" value="ECO:0007669"/>
    <property type="project" value="InterPro"/>
</dbReference>